<accession>A0ACB8B1K7</accession>
<sequence length="228" mass="25565">MPMHASGDDFIVINGHGIHEVGLDYCKCKTAEQKTTQLMHMSWFPSTMVDLKTAVTFHLLEEFHLLSFKSKALNLWSGCSYEPGGVQGAKEGKLAVLCPTCSHPNKNLPNSWENVFPAKRWIYGLFVTIKANFRLKRKVVSKDLVDTGLSRGWTYFVDEVPYKLHLRDRINELQEGSRLTNQYKSTRSSHSAVDMADIKSSRGLTATGVGTVDCAYHNMKLPGGVRDL</sequence>
<evidence type="ECO:0000313" key="1">
    <source>
        <dbReference type="EMBL" id="KAH7918587.1"/>
    </source>
</evidence>
<dbReference type="Proteomes" id="UP000790709">
    <property type="component" value="Unassembled WGS sequence"/>
</dbReference>
<organism evidence="1 2">
    <name type="scientific">Leucogyrophana mollusca</name>
    <dbReference type="NCBI Taxonomy" id="85980"/>
    <lineage>
        <taxon>Eukaryota</taxon>
        <taxon>Fungi</taxon>
        <taxon>Dikarya</taxon>
        <taxon>Basidiomycota</taxon>
        <taxon>Agaricomycotina</taxon>
        <taxon>Agaricomycetes</taxon>
        <taxon>Agaricomycetidae</taxon>
        <taxon>Boletales</taxon>
        <taxon>Boletales incertae sedis</taxon>
        <taxon>Leucogyrophana</taxon>
    </lineage>
</organism>
<dbReference type="EMBL" id="MU266763">
    <property type="protein sequence ID" value="KAH7918587.1"/>
    <property type="molecule type" value="Genomic_DNA"/>
</dbReference>
<comment type="caution">
    <text evidence="1">The sequence shown here is derived from an EMBL/GenBank/DDBJ whole genome shotgun (WGS) entry which is preliminary data.</text>
</comment>
<keyword evidence="2" id="KW-1185">Reference proteome</keyword>
<reference evidence="1" key="1">
    <citation type="journal article" date="2021" name="New Phytol.">
        <title>Evolutionary innovations through gain and loss of genes in the ectomycorrhizal Boletales.</title>
        <authorList>
            <person name="Wu G."/>
            <person name="Miyauchi S."/>
            <person name="Morin E."/>
            <person name="Kuo A."/>
            <person name="Drula E."/>
            <person name="Varga T."/>
            <person name="Kohler A."/>
            <person name="Feng B."/>
            <person name="Cao Y."/>
            <person name="Lipzen A."/>
            <person name="Daum C."/>
            <person name="Hundley H."/>
            <person name="Pangilinan J."/>
            <person name="Johnson J."/>
            <person name="Barry K."/>
            <person name="LaButti K."/>
            <person name="Ng V."/>
            <person name="Ahrendt S."/>
            <person name="Min B."/>
            <person name="Choi I.G."/>
            <person name="Park H."/>
            <person name="Plett J.M."/>
            <person name="Magnuson J."/>
            <person name="Spatafora J.W."/>
            <person name="Nagy L.G."/>
            <person name="Henrissat B."/>
            <person name="Grigoriev I.V."/>
            <person name="Yang Z.L."/>
            <person name="Xu J."/>
            <person name="Martin F.M."/>
        </authorList>
    </citation>
    <scope>NUCLEOTIDE SEQUENCE</scope>
    <source>
        <strain evidence="1">KUC20120723A-06</strain>
    </source>
</reference>
<protein>
    <submittedName>
        <fullName evidence="1">Uncharacterized protein</fullName>
    </submittedName>
</protein>
<proteinExistence type="predicted"/>
<name>A0ACB8B1K7_9AGAM</name>
<evidence type="ECO:0000313" key="2">
    <source>
        <dbReference type="Proteomes" id="UP000790709"/>
    </source>
</evidence>
<gene>
    <name evidence="1" type="ORF">BV22DRAFT_1051635</name>
</gene>